<dbReference type="RefSeq" id="WP_261605577.1">
    <property type="nucleotide sequence ID" value="NZ_JAODOR010000002.1"/>
</dbReference>
<evidence type="ECO:0000313" key="2">
    <source>
        <dbReference type="EMBL" id="MCT9001018.1"/>
    </source>
</evidence>
<dbReference type="InterPro" id="IPR057204">
    <property type="entry name" value="DUF7882"/>
</dbReference>
<name>A0ABT2PB00_9MICO</name>
<dbReference type="EMBL" id="JAODOR010000002">
    <property type="protein sequence ID" value="MCT9001018.1"/>
    <property type="molecule type" value="Genomic_DNA"/>
</dbReference>
<evidence type="ECO:0000259" key="1">
    <source>
        <dbReference type="Pfam" id="PF25355"/>
    </source>
</evidence>
<accession>A0ABT2PB00</accession>
<proteinExistence type="predicted"/>
<feature type="domain" description="DUF7882" evidence="1">
    <location>
        <begin position="1"/>
        <end position="92"/>
    </location>
</feature>
<gene>
    <name evidence="2" type="ORF">N4R40_01380</name>
</gene>
<dbReference type="Proteomes" id="UP001300496">
    <property type="component" value="Unassembled WGS sequence"/>
</dbReference>
<reference evidence="2 3" key="1">
    <citation type="journal article" date="2024" name="Int. J. Syst. Evol. Microbiol.">
        <title>Microbacterium memoriense sp. nov., a member of the Actinomycetota from marine beach sediment of the north coast of Portugal.</title>
        <authorList>
            <person name="Santos J.D.N.D."/>
            <person name="Klimek D."/>
            <person name="Calusinska M."/>
            <person name="Lobo-da-Cunha A."/>
            <person name="Catita J."/>
            <person name="Goncalves H."/>
            <person name="Gonzalez I."/>
            <person name="Lage O.M."/>
        </authorList>
    </citation>
    <scope>NUCLEOTIDE SEQUENCE [LARGE SCALE GENOMIC DNA]</scope>
    <source>
        <strain evidence="2 3">PMIC_1C1B</strain>
    </source>
</reference>
<dbReference type="Pfam" id="PF25355">
    <property type="entry name" value="DUF7882"/>
    <property type="match status" value="1"/>
</dbReference>
<protein>
    <recommendedName>
        <fullName evidence="1">DUF7882 domain-containing protein</fullName>
    </recommendedName>
</protein>
<evidence type="ECO:0000313" key="3">
    <source>
        <dbReference type="Proteomes" id="UP001300496"/>
    </source>
</evidence>
<organism evidence="2 3">
    <name type="scientific">Microbacterium memoriense</name>
    <dbReference type="NCBI Taxonomy" id="2978350"/>
    <lineage>
        <taxon>Bacteria</taxon>
        <taxon>Bacillati</taxon>
        <taxon>Actinomycetota</taxon>
        <taxon>Actinomycetes</taxon>
        <taxon>Micrococcales</taxon>
        <taxon>Microbacteriaceae</taxon>
        <taxon>Microbacterium</taxon>
    </lineage>
</organism>
<comment type="caution">
    <text evidence="2">The sequence shown here is derived from an EMBL/GenBank/DDBJ whole genome shotgun (WGS) entry which is preliminary data.</text>
</comment>
<sequence>MGRLYYGNTTDGIEIPDRELAHLRVLATTKLRRSESFSVSWTSRDCPEGRSTIWLHCSIPLRFELDKAEEVLDRRYLEELANAANSSGGVTLDLTAAEPVARPVAVTSDLRRAA</sequence>
<keyword evidence="3" id="KW-1185">Reference proteome</keyword>